<feature type="transmembrane region" description="Helical" evidence="1">
    <location>
        <begin position="51"/>
        <end position="78"/>
    </location>
</feature>
<dbReference type="EMBL" id="CAJVCE010000016">
    <property type="protein sequence ID" value="CAG7651539.1"/>
    <property type="molecule type" value="Genomic_DNA"/>
</dbReference>
<evidence type="ECO:0000313" key="3">
    <source>
        <dbReference type="Proteomes" id="UP000730618"/>
    </source>
</evidence>
<evidence type="ECO:0000256" key="1">
    <source>
        <dbReference type="SAM" id="Phobius"/>
    </source>
</evidence>
<comment type="caution">
    <text evidence="2">The sequence shown here is derived from an EMBL/GenBank/DDBJ whole genome shotgun (WGS) entry which is preliminary data.</text>
</comment>
<gene>
    <name evidence="2" type="ORF">PAECIP111802_04989</name>
</gene>
<name>A0ABM8VNI7_9BACL</name>
<keyword evidence="1" id="KW-0472">Membrane</keyword>
<keyword evidence="3" id="KW-1185">Reference proteome</keyword>
<keyword evidence="1" id="KW-0812">Transmembrane</keyword>
<evidence type="ECO:0000313" key="2">
    <source>
        <dbReference type="EMBL" id="CAG7651539.1"/>
    </source>
</evidence>
<dbReference type="Proteomes" id="UP000730618">
    <property type="component" value="Unassembled WGS sequence"/>
</dbReference>
<reference evidence="2 3" key="1">
    <citation type="submission" date="2021-06" db="EMBL/GenBank/DDBJ databases">
        <authorList>
            <person name="Criscuolo A."/>
        </authorList>
    </citation>
    <scope>NUCLEOTIDE SEQUENCE [LARGE SCALE GENOMIC DNA]</scope>
    <source>
        <strain evidence="3">CIP 111802</strain>
    </source>
</reference>
<accession>A0ABM8VNI7</accession>
<keyword evidence="1" id="KW-1133">Transmembrane helix</keyword>
<dbReference type="RefSeq" id="WP_218101239.1">
    <property type="nucleotide sequence ID" value="NZ_CAJVCE010000016.1"/>
</dbReference>
<organism evidence="2 3">
    <name type="scientific">Paenibacillus allorhizosphaerae</name>
    <dbReference type="NCBI Taxonomy" id="2849866"/>
    <lineage>
        <taxon>Bacteria</taxon>
        <taxon>Bacillati</taxon>
        <taxon>Bacillota</taxon>
        <taxon>Bacilli</taxon>
        <taxon>Bacillales</taxon>
        <taxon>Paenibacillaceae</taxon>
        <taxon>Paenibacillus</taxon>
    </lineage>
</organism>
<proteinExistence type="predicted"/>
<feature type="transmembrane region" description="Helical" evidence="1">
    <location>
        <begin position="7"/>
        <end position="31"/>
    </location>
</feature>
<protein>
    <submittedName>
        <fullName evidence="2">Uncharacterized protein</fullName>
    </submittedName>
</protein>
<sequence length="90" mass="10119">MSQDVKLILSWIFIGMNLLAFGPTFGLGLLFVPIMPLFLAGMSTDSGDKSLVLPIIVIGYAIILLWGTGLFFSIRFLYLHRKTRKTRDLK</sequence>